<evidence type="ECO:0000313" key="17">
    <source>
        <dbReference type="EMBL" id="MED6253480.1"/>
    </source>
</evidence>
<evidence type="ECO:0000256" key="8">
    <source>
        <dbReference type="ARBA" id="ARBA00022824"/>
    </source>
</evidence>
<evidence type="ECO:0000256" key="4">
    <source>
        <dbReference type="ARBA" id="ARBA00008671"/>
    </source>
</evidence>
<keyword evidence="7" id="KW-0812">Transmembrane</keyword>
<comment type="catalytic activity">
    <reaction evidence="14">
        <text>a 1,2-diacyl-sn-glycero-3-phosphoethanolamine + L-serine = a 1,2-diacyl-sn-glycero-3-phospho-L-serine + ethanolamine</text>
        <dbReference type="Rhea" id="RHEA:27606"/>
        <dbReference type="ChEBI" id="CHEBI:33384"/>
        <dbReference type="ChEBI" id="CHEBI:57262"/>
        <dbReference type="ChEBI" id="CHEBI:57603"/>
        <dbReference type="ChEBI" id="CHEBI:64612"/>
        <dbReference type="EC" id="2.7.8.29"/>
    </reaction>
    <physiologicalReaction direction="left-to-right" evidence="14">
        <dbReference type="Rhea" id="RHEA:27607"/>
    </physiologicalReaction>
</comment>
<comment type="subcellular location">
    <subcellularLocation>
        <location evidence="1 16">Endoplasmic reticulum membrane</location>
        <topology evidence="1 16">Multi-pass membrane protein</topology>
    </subcellularLocation>
</comment>
<evidence type="ECO:0000256" key="2">
    <source>
        <dbReference type="ARBA" id="ARBA00004916"/>
    </source>
</evidence>
<dbReference type="Pfam" id="PF03034">
    <property type="entry name" value="PSS"/>
    <property type="match status" value="1"/>
</dbReference>
<dbReference type="Proteomes" id="UP001345963">
    <property type="component" value="Unassembled WGS sequence"/>
</dbReference>
<evidence type="ECO:0000313" key="18">
    <source>
        <dbReference type="Proteomes" id="UP001345963"/>
    </source>
</evidence>
<keyword evidence="13 16" id="KW-1208">Phospholipid metabolism</keyword>
<evidence type="ECO:0000256" key="15">
    <source>
        <dbReference type="ARBA" id="ARBA00035991"/>
    </source>
</evidence>
<keyword evidence="18" id="KW-1185">Reference proteome</keyword>
<keyword evidence="6 16" id="KW-0808">Transferase</keyword>
<comment type="catalytic activity">
    <reaction evidence="15">
        <text>a 1,2-diacyl-sn-glycero-3-phosphocholine + L-serine = a 1,2-diacyl-sn-glycero-3-phospho-L-serine + choline</text>
        <dbReference type="Rhea" id="RHEA:45088"/>
        <dbReference type="ChEBI" id="CHEBI:15354"/>
        <dbReference type="ChEBI" id="CHEBI:33384"/>
        <dbReference type="ChEBI" id="CHEBI:57262"/>
        <dbReference type="ChEBI" id="CHEBI:57643"/>
    </reaction>
    <physiologicalReaction direction="left-to-right" evidence="15">
        <dbReference type="Rhea" id="RHEA:45089"/>
    </physiologicalReaction>
</comment>
<sequence>MHLLPNFAECWWDQVILDILLCNGGGIWLGMTVCHFLEMRTYCWASINVARGPVAALARIVCGPRLQFKNSWLADTGGFP</sequence>
<evidence type="ECO:0000256" key="14">
    <source>
        <dbReference type="ARBA" id="ARBA00023686"/>
    </source>
</evidence>
<proteinExistence type="inferred from homology"/>
<comment type="pathway">
    <text evidence="2 16">Phospholipid metabolism; phosphatidylserine biosynthesis.</text>
</comment>
<dbReference type="EC" id="2.7.8.29" evidence="16"/>
<evidence type="ECO:0000256" key="10">
    <source>
        <dbReference type="ARBA" id="ARBA00023098"/>
    </source>
</evidence>
<organism evidence="17 18">
    <name type="scientific">Ataeniobius toweri</name>
    <dbReference type="NCBI Taxonomy" id="208326"/>
    <lineage>
        <taxon>Eukaryota</taxon>
        <taxon>Metazoa</taxon>
        <taxon>Chordata</taxon>
        <taxon>Craniata</taxon>
        <taxon>Vertebrata</taxon>
        <taxon>Euteleostomi</taxon>
        <taxon>Actinopterygii</taxon>
        <taxon>Neopterygii</taxon>
        <taxon>Teleostei</taxon>
        <taxon>Neoteleostei</taxon>
        <taxon>Acanthomorphata</taxon>
        <taxon>Ovalentaria</taxon>
        <taxon>Atherinomorphae</taxon>
        <taxon>Cyprinodontiformes</taxon>
        <taxon>Goodeidae</taxon>
        <taxon>Ataeniobius</taxon>
    </lineage>
</organism>
<name>A0ABU7BVB8_9TELE</name>
<dbReference type="InterPro" id="IPR004277">
    <property type="entry name" value="PSS"/>
</dbReference>
<comment type="function">
    <text evidence="16">Catalyzes a base-exchange reaction in which the polar head group of phosphatidylethanolamine (PE) is replaced by L-serine.</text>
</comment>
<keyword evidence="11" id="KW-0472">Membrane</keyword>
<evidence type="ECO:0000256" key="16">
    <source>
        <dbReference type="RuleBase" id="RU368094"/>
    </source>
</evidence>
<gene>
    <name evidence="17" type="primary">PTDSS1_3</name>
    <name evidence="17" type="ORF">ATANTOWER_030842</name>
</gene>
<evidence type="ECO:0000256" key="13">
    <source>
        <dbReference type="ARBA" id="ARBA00023264"/>
    </source>
</evidence>
<dbReference type="EMBL" id="JAHUTI010067416">
    <property type="protein sequence ID" value="MED6253480.1"/>
    <property type="molecule type" value="Genomic_DNA"/>
</dbReference>
<evidence type="ECO:0000256" key="5">
    <source>
        <dbReference type="ARBA" id="ARBA00022516"/>
    </source>
</evidence>
<evidence type="ECO:0000256" key="11">
    <source>
        <dbReference type="ARBA" id="ARBA00023136"/>
    </source>
</evidence>
<dbReference type="PANTHER" id="PTHR15362">
    <property type="entry name" value="PHOSPHATIDYLINOSITOL SYNTHASE"/>
    <property type="match status" value="1"/>
</dbReference>
<evidence type="ECO:0000256" key="6">
    <source>
        <dbReference type="ARBA" id="ARBA00022679"/>
    </source>
</evidence>
<evidence type="ECO:0000256" key="1">
    <source>
        <dbReference type="ARBA" id="ARBA00004477"/>
    </source>
</evidence>
<dbReference type="PANTHER" id="PTHR15362:SF15">
    <property type="entry name" value="PHOSPHATIDYLSERINE SYNTHASE 1"/>
    <property type="match status" value="1"/>
</dbReference>
<evidence type="ECO:0000256" key="7">
    <source>
        <dbReference type="ARBA" id="ARBA00022692"/>
    </source>
</evidence>
<keyword evidence="10 16" id="KW-0443">Lipid metabolism</keyword>
<keyword evidence="5 16" id="KW-0444">Lipid biosynthesis</keyword>
<comment type="pathway">
    <text evidence="3">Lipid metabolism.</text>
</comment>
<keyword evidence="9" id="KW-1133">Transmembrane helix</keyword>
<keyword evidence="8 16" id="KW-0256">Endoplasmic reticulum</keyword>
<comment type="similarity">
    <text evidence="4 16">Belongs to the phosphatidyl serine synthase family.</text>
</comment>
<evidence type="ECO:0000256" key="9">
    <source>
        <dbReference type="ARBA" id="ARBA00022989"/>
    </source>
</evidence>
<protein>
    <recommendedName>
        <fullName evidence="16">Phosphatidylserine synthase</fullName>
        <ecNumber evidence="16">2.7.8.29</ecNumber>
    </recommendedName>
    <alternativeName>
        <fullName evidence="16">Serine-exchange enzyme</fullName>
    </alternativeName>
</protein>
<comment type="caution">
    <text evidence="17">The sequence shown here is derived from an EMBL/GenBank/DDBJ whole genome shotgun (WGS) entry which is preliminary data.</text>
</comment>
<accession>A0ABU7BVB8</accession>
<evidence type="ECO:0000256" key="3">
    <source>
        <dbReference type="ARBA" id="ARBA00005189"/>
    </source>
</evidence>
<keyword evidence="12 16" id="KW-0594">Phospholipid biosynthesis</keyword>
<reference evidence="17 18" key="1">
    <citation type="submission" date="2021-07" db="EMBL/GenBank/DDBJ databases">
        <authorList>
            <person name="Palmer J.M."/>
        </authorList>
    </citation>
    <scope>NUCLEOTIDE SEQUENCE [LARGE SCALE GENOMIC DNA]</scope>
    <source>
        <strain evidence="17 18">AT_MEX2019</strain>
        <tissue evidence="17">Muscle</tissue>
    </source>
</reference>
<evidence type="ECO:0000256" key="12">
    <source>
        <dbReference type="ARBA" id="ARBA00023209"/>
    </source>
</evidence>